<dbReference type="InterPro" id="IPR052159">
    <property type="entry name" value="Competence_DNA_uptake"/>
</dbReference>
<evidence type="ECO:0000313" key="10">
    <source>
        <dbReference type="EMBL" id="SLM93044.1"/>
    </source>
</evidence>
<gene>
    <name evidence="10" type="ORF">FM110_09210</name>
</gene>
<dbReference type="SUPFAM" id="SSF56281">
    <property type="entry name" value="Metallo-hydrolase/oxidoreductase"/>
    <property type="match status" value="1"/>
</dbReference>
<dbReference type="Gene3D" id="3.60.15.10">
    <property type="entry name" value="Ribonuclease Z/Hydroxyacylglutathione hydrolase-like"/>
    <property type="match status" value="1"/>
</dbReference>
<evidence type="ECO:0000259" key="9">
    <source>
        <dbReference type="Pfam" id="PF03772"/>
    </source>
</evidence>
<keyword evidence="2" id="KW-1003">Cell membrane</keyword>
<keyword evidence="4 7" id="KW-1133">Transmembrane helix</keyword>
<evidence type="ECO:0000259" key="8">
    <source>
        <dbReference type="Pfam" id="PF00753"/>
    </source>
</evidence>
<feature type="transmembrane region" description="Helical" evidence="7">
    <location>
        <begin position="487"/>
        <end position="507"/>
    </location>
</feature>
<proteinExistence type="predicted"/>
<reference evidence="10 11" key="1">
    <citation type="submission" date="2017-02" db="EMBL/GenBank/DDBJ databases">
        <authorList>
            <person name="Peterson S.W."/>
        </authorList>
    </citation>
    <scope>NUCLEOTIDE SEQUENCE [LARGE SCALE GENOMIC DNA]</scope>
    <source>
        <strain evidence="10 11">CIP104813</strain>
    </source>
</reference>
<dbReference type="RefSeq" id="WP_234992133.1">
    <property type="nucleotide sequence ID" value="NZ_FWFG01000081.1"/>
</dbReference>
<protein>
    <submittedName>
        <fullName evidence="10">Late competence protein ComEC, DNA transport</fullName>
    </submittedName>
</protein>
<dbReference type="NCBIfam" id="TIGR00360">
    <property type="entry name" value="ComEC_N-term"/>
    <property type="match status" value="1"/>
</dbReference>
<dbReference type="InterPro" id="IPR001279">
    <property type="entry name" value="Metallo-B-lactamas"/>
</dbReference>
<dbReference type="EMBL" id="FWFG01000081">
    <property type="protein sequence ID" value="SLM93044.1"/>
    <property type="molecule type" value="Genomic_DNA"/>
</dbReference>
<keyword evidence="11" id="KW-1185">Reference proteome</keyword>
<dbReference type="GO" id="GO:0005886">
    <property type="term" value="C:plasma membrane"/>
    <property type="evidence" value="ECO:0007669"/>
    <property type="project" value="UniProtKB-SubCell"/>
</dbReference>
<feature type="domain" description="Metallo-beta-lactamase" evidence="8">
    <location>
        <begin position="552"/>
        <end position="613"/>
    </location>
</feature>
<feature type="transmembrane region" description="Helical" evidence="7">
    <location>
        <begin position="426"/>
        <end position="448"/>
    </location>
</feature>
<evidence type="ECO:0000256" key="6">
    <source>
        <dbReference type="SAM" id="MobiDB-lite"/>
    </source>
</evidence>
<evidence type="ECO:0000256" key="4">
    <source>
        <dbReference type="ARBA" id="ARBA00022989"/>
    </source>
</evidence>
<evidence type="ECO:0000313" key="11">
    <source>
        <dbReference type="Proteomes" id="UP000195981"/>
    </source>
</evidence>
<keyword evidence="3 7" id="KW-0812">Transmembrane</keyword>
<evidence type="ECO:0000256" key="3">
    <source>
        <dbReference type="ARBA" id="ARBA00022692"/>
    </source>
</evidence>
<feature type="region of interest" description="Disordered" evidence="6">
    <location>
        <begin position="789"/>
        <end position="824"/>
    </location>
</feature>
<dbReference type="Pfam" id="PF03772">
    <property type="entry name" value="Competence"/>
    <property type="match status" value="1"/>
</dbReference>
<dbReference type="PANTHER" id="PTHR30619">
    <property type="entry name" value="DNA INTERNALIZATION/COMPETENCE PROTEIN COMEC/REC2"/>
    <property type="match status" value="1"/>
</dbReference>
<feature type="transmembrane region" description="Helical" evidence="7">
    <location>
        <begin position="291"/>
        <end position="308"/>
    </location>
</feature>
<feature type="transmembrane region" description="Helical" evidence="7">
    <location>
        <begin position="354"/>
        <end position="373"/>
    </location>
</feature>
<feature type="transmembrane region" description="Helical" evidence="7">
    <location>
        <begin position="40"/>
        <end position="57"/>
    </location>
</feature>
<dbReference type="InterPro" id="IPR004477">
    <property type="entry name" value="ComEC_N"/>
</dbReference>
<dbReference type="AlphaFoldDB" id="A0A1X6X2U6"/>
<sequence length="824" mass="83123">MSTPVPARSALTRADLRLVPTACALWTLAAVGAAQGVRPVLVALALLVVAALVPILLAGRTDAVRAVCAHLALLLVGTLLLLPAVQRAQAARDVLEQAQADSRTVTLEARVLEEPEAREGGPEWASPSVMAPVVLPAGTVRVGREEHRLPVRLRALLVGDAGTAAAGEGPAELSLAGASMGDVVRIRGRPSVEGTLVMIRVTEVQRIDTARGIRAQLRAAARDTTGTLPADEAALVRGMTTGDTAGLSRAAEDAMQGAGLSHLVAVSGSNLGLVLGAVLVPLLLLGAPRRPRILLAVLVGAGYVALVGDHPSVLRAATMAAPMLAARFAGVRPSPVAALATALVLWSVAAPLEAASIGFVLSALATGAILVLAPPTARAIGSLSRERLSGPAALVVAVPLVAQAACTPVLILLVPEVSLWTVAANLLAAPLVGPATVLGLIAVVIGPLAPGLAGVLWLLPAGSAHLVLLIAHGAASLPGAHIAVPDGAAGALGAVAVLAAVAAMTALRHRRAVRWLAAVAAAVLIAQGAARCSPWLPGAAQGWTVAACAVGQGDATLLRTLPPGADPFVVLIDTGPDPAALTACLDDLRVERIDLLVLTHPHADHVGGNAALTGPRMPREQWVCPSRDAQGAAVPGPAARPVVRGDGADLPGLRLDVLWPLSAEDVVRVAARETSSSEQGDANDCSVVLAATWSDGSRFVGLGDLEPEAQASLAELGPGPTDLVKVAHHGSRRQDGALYAALSPSLALVEVGQDNTFGHPAPATLTMLDVLGTPAVRTDRDGTVVLTPRAAADSMQGSGDGSEGASPGAPGWDLADARSVGPPR</sequence>
<dbReference type="PANTHER" id="PTHR30619:SF1">
    <property type="entry name" value="RECOMBINATION PROTEIN 2"/>
    <property type="match status" value="1"/>
</dbReference>
<feature type="domain" description="ComEC/Rec2-related protein" evidence="9">
    <location>
        <begin position="239"/>
        <end position="505"/>
    </location>
</feature>
<evidence type="ECO:0000256" key="2">
    <source>
        <dbReference type="ARBA" id="ARBA00022475"/>
    </source>
</evidence>
<comment type="subcellular location">
    <subcellularLocation>
        <location evidence="1">Cell membrane</location>
        <topology evidence="1">Multi-pass membrane protein</topology>
    </subcellularLocation>
</comment>
<dbReference type="Proteomes" id="UP000195981">
    <property type="component" value="Unassembled WGS sequence"/>
</dbReference>
<feature type="transmembrane region" description="Helical" evidence="7">
    <location>
        <begin position="455"/>
        <end position="475"/>
    </location>
</feature>
<accession>A0A1X6X2U6</accession>
<dbReference type="Pfam" id="PF00753">
    <property type="entry name" value="Lactamase_B"/>
    <property type="match status" value="1"/>
</dbReference>
<evidence type="ECO:0000256" key="5">
    <source>
        <dbReference type="ARBA" id="ARBA00023136"/>
    </source>
</evidence>
<evidence type="ECO:0000256" key="7">
    <source>
        <dbReference type="SAM" id="Phobius"/>
    </source>
</evidence>
<keyword evidence="5 7" id="KW-0472">Membrane</keyword>
<organism evidence="10 11">
    <name type="scientific">Brachybacterium nesterenkovii</name>
    <dbReference type="NCBI Taxonomy" id="47847"/>
    <lineage>
        <taxon>Bacteria</taxon>
        <taxon>Bacillati</taxon>
        <taxon>Actinomycetota</taxon>
        <taxon>Actinomycetes</taxon>
        <taxon>Micrococcales</taxon>
        <taxon>Dermabacteraceae</taxon>
        <taxon>Brachybacterium</taxon>
    </lineage>
</organism>
<feature type="transmembrane region" description="Helical" evidence="7">
    <location>
        <begin position="63"/>
        <end position="82"/>
    </location>
</feature>
<feature type="transmembrane region" description="Helical" evidence="7">
    <location>
        <begin position="329"/>
        <end position="348"/>
    </location>
</feature>
<feature type="transmembrane region" description="Helical" evidence="7">
    <location>
        <begin position="263"/>
        <end position="285"/>
    </location>
</feature>
<name>A0A1X6X2U6_9MICO</name>
<evidence type="ECO:0000256" key="1">
    <source>
        <dbReference type="ARBA" id="ARBA00004651"/>
    </source>
</evidence>
<dbReference type="InterPro" id="IPR036866">
    <property type="entry name" value="RibonucZ/Hydroxyglut_hydro"/>
</dbReference>
<feature type="transmembrane region" description="Helical" evidence="7">
    <location>
        <begin position="393"/>
        <end position="414"/>
    </location>
</feature>